<sequence length="45" mass="4978">LNTIHNLRHYQLLMAGLREAIQQGTLAAFVDAFYAKRGLPTPPLG</sequence>
<dbReference type="InterPro" id="IPR036511">
    <property type="entry name" value="TGT-like_sf"/>
</dbReference>
<feature type="non-terminal residue" evidence="2">
    <location>
        <position position="1"/>
    </location>
</feature>
<dbReference type="EMBL" id="WKAE01000479">
    <property type="protein sequence ID" value="MCF5632539.1"/>
    <property type="molecule type" value="Genomic_DNA"/>
</dbReference>
<dbReference type="SUPFAM" id="SSF51713">
    <property type="entry name" value="tRNA-guanine transglycosylase"/>
    <property type="match status" value="1"/>
</dbReference>
<organism evidence="2 3">
    <name type="scientific">Pseudomonas syringae</name>
    <dbReference type="NCBI Taxonomy" id="317"/>
    <lineage>
        <taxon>Bacteria</taxon>
        <taxon>Pseudomonadati</taxon>
        <taxon>Pseudomonadota</taxon>
        <taxon>Gammaproteobacteria</taxon>
        <taxon>Pseudomonadales</taxon>
        <taxon>Pseudomonadaceae</taxon>
        <taxon>Pseudomonas</taxon>
    </lineage>
</organism>
<dbReference type="GO" id="GO:0016757">
    <property type="term" value="F:glycosyltransferase activity"/>
    <property type="evidence" value="ECO:0007669"/>
    <property type="project" value="UniProtKB-KW"/>
</dbReference>
<evidence type="ECO:0000313" key="3">
    <source>
        <dbReference type="Proteomes" id="UP000814010"/>
    </source>
</evidence>
<keyword evidence="2" id="KW-0328">Glycosyltransferase</keyword>
<comment type="caution">
    <text evidence="2">The sequence shown here is derived from an EMBL/GenBank/DDBJ whole genome shotgun (WGS) entry which is preliminary data.</text>
</comment>
<protein>
    <submittedName>
        <fullName evidence="2">tRNA guanosine(34) transglycosylase Tgt</fullName>
        <ecNumber evidence="2">2.4.2.29</ecNumber>
    </submittedName>
</protein>
<dbReference type="Proteomes" id="UP000814010">
    <property type="component" value="Unassembled WGS sequence"/>
</dbReference>
<name>A0A9Q4A8X2_PSESX</name>
<proteinExistence type="predicted"/>
<dbReference type="GO" id="GO:0006400">
    <property type="term" value="P:tRNA modification"/>
    <property type="evidence" value="ECO:0007669"/>
    <property type="project" value="InterPro"/>
</dbReference>
<keyword evidence="2" id="KW-0808">Transferase</keyword>
<reference evidence="2" key="1">
    <citation type="submission" date="2019-11" db="EMBL/GenBank/DDBJ databases">
        <title>Epiphytic Pseudomonas syringae from cherry orchards.</title>
        <authorList>
            <person name="Hulin M.T."/>
        </authorList>
    </citation>
    <scope>NUCLEOTIDE SEQUENCE</scope>
    <source>
        <strain evidence="2">PA-2-5E</strain>
    </source>
</reference>
<gene>
    <name evidence="2" type="primary">tgt</name>
    <name evidence="2" type="ORF">GIV53_25340</name>
</gene>
<evidence type="ECO:0000313" key="2">
    <source>
        <dbReference type="EMBL" id="MCF5632539.1"/>
    </source>
</evidence>
<dbReference type="Pfam" id="PF01702">
    <property type="entry name" value="TGT"/>
    <property type="match status" value="1"/>
</dbReference>
<dbReference type="InterPro" id="IPR002616">
    <property type="entry name" value="tRNA_ribo_trans-like"/>
</dbReference>
<feature type="domain" description="tRNA-guanine(15) transglycosylase-like" evidence="1">
    <location>
        <begin position="1"/>
        <end position="37"/>
    </location>
</feature>
<dbReference type="AlphaFoldDB" id="A0A9Q4A8X2"/>
<dbReference type="EC" id="2.4.2.29" evidence="2"/>
<accession>A0A9Q4A8X2</accession>
<dbReference type="Gene3D" id="3.20.20.105">
    <property type="entry name" value="Queuine tRNA-ribosyltransferase-like"/>
    <property type="match status" value="1"/>
</dbReference>
<evidence type="ECO:0000259" key="1">
    <source>
        <dbReference type="Pfam" id="PF01702"/>
    </source>
</evidence>